<keyword evidence="2 4" id="KW-0689">Ribosomal protein</keyword>
<comment type="caution">
    <text evidence="4">The sequence shown here is derived from an EMBL/GenBank/DDBJ whole genome shotgun (WGS) entry which is preliminary data.</text>
</comment>
<gene>
    <name evidence="4" type="ORF">TSOC_002898</name>
</gene>
<dbReference type="GO" id="GO:0006412">
    <property type="term" value="P:translation"/>
    <property type="evidence" value="ECO:0007669"/>
    <property type="project" value="InterPro"/>
</dbReference>
<proteinExistence type="inferred from homology"/>
<sequence>MLAALAGSAAGASSPLRGLLLAALQPHAAWVAAAADAPCSWASHRTATKKAGGTAKQSVGSHPKNLGVKMSAGELAFPGMIIARQRGTRFHAGANTGIGRDHTIFATGVGTVRIGVQPGPGGKERRVVSVEALPEAVLAAASLSNGGATTSEARRQMVEAELVQRRAQVKRAMLRGSVPLEPALFFELPTRPDGRLSWQSVTDPALPMAGLSAPAPGQPK</sequence>
<dbReference type="PRINTS" id="PR00063">
    <property type="entry name" value="RIBOSOMALL27"/>
</dbReference>
<dbReference type="SUPFAM" id="SSF110324">
    <property type="entry name" value="Ribosomal L27 protein-like"/>
    <property type="match status" value="1"/>
</dbReference>
<dbReference type="EMBL" id="PGGS01000058">
    <property type="protein sequence ID" value="PNH10374.1"/>
    <property type="molecule type" value="Genomic_DNA"/>
</dbReference>
<accession>A0A2J8ACX4</accession>
<comment type="similarity">
    <text evidence="1">Belongs to the bacterial ribosomal protein bL27 family.</text>
</comment>
<reference evidence="4 5" key="1">
    <citation type="journal article" date="2017" name="Mol. Biol. Evol.">
        <title>The 4-celled Tetrabaena socialis nuclear genome reveals the essential components for genetic control of cell number at the origin of multicellularity in the volvocine lineage.</title>
        <authorList>
            <person name="Featherston J."/>
            <person name="Arakaki Y."/>
            <person name="Hanschen E.R."/>
            <person name="Ferris P.J."/>
            <person name="Michod R.E."/>
            <person name="Olson B.J.S.C."/>
            <person name="Nozaki H."/>
            <person name="Durand P.M."/>
        </authorList>
    </citation>
    <scope>NUCLEOTIDE SEQUENCE [LARGE SCALE GENOMIC DNA]</scope>
    <source>
        <strain evidence="4 5">NIES-571</strain>
    </source>
</reference>
<dbReference type="Proteomes" id="UP000236333">
    <property type="component" value="Unassembled WGS sequence"/>
</dbReference>
<dbReference type="PANTHER" id="PTHR15893">
    <property type="entry name" value="RIBOSOMAL PROTEIN L27"/>
    <property type="match status" value="1"/>
</dbReference>
<evidence type="ECO:0000313" key="5">
    <source>
        <dbReference type="Proteomes" id="UP000236333"/>
    </source>
</evidence>
<dbReference type="InterPro" id="IPR001684">
    <property type="entry name" value="Ribosomal_bL27"/>
</dbReference>
<evidence type="ECO:0000256" key="3">
    <source>
        <dbReference type="ARBA" id="ARBA00023274"/>
    </source>
</evidence>
<dbReference type="PROSITE" id="PS00831">
    <property type="entry name" value="RIBOSOMAL_L27"/>
    <property type="match status" value="1"/>
</dbReference>
<evidence type="ECO:0000256" key="1">
    <source>
        <dbReference type="ARBA" id="ARBA00010797"/>
    </source>
</evidence>
<dbReference type="GO" id="GO:0005840">
    <property type="term" value="C:ribosome"/>
    <property type="evidence" value="ECO:0007669"/>
    <property type="project" value="UniProtKB-KW"/>
</dbReference>
<dbReference type="GO" id="GO:0003735">
    <property type="term" value="F:structural constituent of ribosome"/>
    <property type="evidence" value="ECO:0007669"/>
    <property type="project" value="InterPro"/>
</dbReference>
<dbReference type="Gene3D" id="2.40.50.100">
    <property type="match status" value="1"/>
</dbReference>
<protein>
    <submittedName>
        <fullName evidence="4">50S ribosomal protein L27</fullName>
    </submittedName>
</protein>
<dbReference type="PANTHER" id="PTHR15893:SF0">
    <property type="entry name" value="LARGE RIBOSOMAL SUBUNIT PROTEIN BL27M"/>
    <property type="match status" value="1"/>
</dbReference>
<dbReference type="AlphaFoldDB" id="A0A2J8ACX4"/>
<evidence type="ECO:0000256" key="2">
    <source>
        <dbReference type="ARBA" id="ARBA00022980"/>
    </source>
</evidence>
<evidence type="ECO:0000313" key="4">
    <source>
        <dbReference type="EMBL" id="PNH10374.1"/>
    </source>
</evidence>
<name>A0A2J8ACX4_9CHLO</name>
<dbReference type="GO" id="GO:1990904">
    <property type="term" value="C:ribonucleoprotein complex"/>
    <property type="evidence" value="ECO:0007669"/>
    <property type="project" value="UniProtKB-KW"/>
</dbReference>
<keyword evidence="3" id="KW-0687">Ribonucleoprotein</keyword>
<keyword evidence="5" id="KW-1185">Reference proteome</keyword>
<organism evidence="4 5">
    <name type="scientific">Tetrabaena socialis</name>
    <dbReference type="NCBI Taxonomy" id="47790"/>
    <lineage>
        <taxon>Eukaryota</taxon>
        <taxon>Viridiplantae</taxon>
        <taxon>Chlorophyta</taxon>
        <taxon>core chlorophytes</taxon>
        <taxon>Chlorophyceae</taxon>
        <taxon>CS clade</taxon>
        <taxon>Chlamydomonadales</taxon>
        <taxon>Tetrabaenaceae</taxon>
        <taxon>Tetrabaena</taxon>
    </lineage>
</organism>
<dbReference type="Pfam" id="PF01016">
    <property type="entry name" value="Ribosomal_L27"/>
    <property type="match status" value="1"/>
</dbReference>
<dbReference type="OrthoDB" id="1867012at2759"/>
<dbReference type="InterPro" id="IPR018261">
    <property type="entry name" value="Ribosomal_bL27_CS"/>
</dbReference>